<dbReference type="InterPro" id="IPR011663">
    <property type="entry name" value="UTRA"/>
</dbReference>
<keyword evidence="3" id="KW-0804">Transcription</keyword>
<dbReference type="InterPro" id="IPR028978">
    <property type="entry name" value="Chorismate_lyase_/UTRA_dom_sf"/>
</dbReference>
<organism evidence="5 6">
    <name type="scientific">Phyllobacterium brassicacearum</name>
    <dbReference type="NCBI Taxonomy" id="314235"/>
    <lineage>
        <taxon>Bacteria</taxon>
        <taxon>Pseudomonadati</taxon>
        <taxon>Pseudomonadota</taxon>
        <taxon>Alphaproteobacteria</taxon>
        <taxon>Hyphomicrobiales</taxon>
        <taxon>Phyllobacteriaceae</taxon>
        <taxon>Phyllobacterium</taxon>
    </lineage>
</organism>
<name>A0A2P7BWY6_9HYPH</name>
<accession>A0A2P7BWY6</accession>
<dbReference type="GO" id="GO:0003700">
    <property type="term" value="F:DNA-binding transcription factor activity"/>
    <property type="evidence" value="ECO:0007669"/>
    <property type="project" value="InterPro"/>
</dbReference>
<gene>
    <name evidence="5" type="ORF">CU102_02700</name>
</gene>
<dbReference type="GO" id="GO:0045892">
    <property type="term" value="P:negative regulation of DNA-templated transcription"/>
    <property type="evidence" value="ECO:0007669"/>
    <property type="project" value="TreeGrafter"/>
</dbReference>
<dbReference type="PROSITE" id="PS50949">
    <property type="entry name" value="HTH_GNTR"/>
    <property type="match status" value="1"/>
</dbReference>
<evidence type="ECO:0000256" key="2">
    <source>
        <dbReference type="ARBA" id="ARBA00023125"/>
    </source>
</evidence>
<dbReference type="OrthoDB" id="9812645at2"/>
<dbReference type="Gene3D" id="3.40.1410.10">
    <property type="entry name" value="Chorismate lyase-like"/>
    <property type="match status" value="1"/>
</dbReference>
<evidence type="ECO:0000259" key="4">
    <source>
        <dbReference type="PROSITE" id="PS50949"/>
    </source>
</evidence>
<dbReference type="SUPFAM" id="SSF46785">
    <property type="entry name" value="Winged helix' DNA-binding domain"/>
    <property type="match status" value="1"/>
</dbReference>
<dbReference type="InterPro" id="IPR050679">
    <property type="entry name" value="Bact_HTH_transcr_reg"/>
</dbReference>
<dbReference type="SUPFAM" id="SSF64288">
    <property type="entry name" value="Chorismate lyase-like"/>
    <property type="match status" value="1"/>
</dbReference>
<feature type="domain" description="HTH gntR-type" evidence="4">
    <location>
        <begin position="20"/>
        <end position="88"/>
    </location>
</feature>
<dbReference type="Pfam" id="PF07702">
    <property type="entry name" value="UTRA"/>
    <property type="match status" value="1"/>
</dbReference>
<protein>
    <submittedName>
        <fullName evidence="5">GntR family transcriptional regulator</fullName>
    </submittedName>
</protein>
<dbReference type="PRINTS" id="PR00035">
    <property type="entry name" value="HTHGNTR"/>
</dbReference>
<keyword evidence="1" id="KW-0805">Transcription regulation</keyword>
<dbReference type="SMART" id="SM00345">
    <property type="entry name" value="HTH_GNTR"/>
    <property type="match status" value="1"/>
</dbReference>
<comment type="caution">
    <text evidence="5">The sequence shown here is derived from an EMBL/GenBank/DDBJ whole genome shotgun (WGS) entry which is preliminary data.</text>
</comment>
<dbReference type="AlphaFoldDB" id="A0A2P7BWY6"/>
<dbReference type="InterPro" id="IPR036388">
    <property type="entry name" value="WH-like_DNA-bd_sf"/>
</dbReference>
<evidence type="ECO:0000256" key="1">
    <source>
        <dbReference type="ARBA" id="ARBA00023015"/>
    </source>
</evidence>
<dbReference type="CDD" id="cd07377">
    <property type="entry name" value="WHTH_GntR"/>
    <property type="match status" value="1"/>
</dbReference>
<evidence type="ECO:0000256" key="3">
    <source>
        <dbReference type="ARBA" id="ARBA00023163"/>
    </source>
</evidence>
<dbReference type="InterPro" id="IPR036390">
    <property type="entry name" value="WH_DNA-bd_sf"/>
</dbReference>
<dbReference type="PANTHER" id="PTHR44846:SF1">
    <property type="entry name" value="MANNOSYL-D-GLYCERATE TRANSPORT_METABOLISM SYSTEM REPRESSOR MNGR-RELATED"/>
    <property type="match status" value="1"/>
</dbReference>
<dbReference type="Proteomes" id="UP000241444">
    <property type="component" value="Unassembled WGS sequence"/>
</dbReference>
<dbReference type="EMBL" id="PGGO01000001">
    <property type="protein sequence ID" value="PSH70972.1"/>
    <property type="molecule type" value="Genomic_DNA"/>
</dbReference>
<dbReference type="GO" id="GO:0003677">
    <property type="term" value="F:DNA binding"/>
    <property type="evidence" value="ECO:0007669"/>
    <property type="project" value="UniProtKB-KW"/>
</dbReference>
<keyword evidence="2" id="KW-0238">DNA-binding</keyword>
<proteinExistence type="predicted"/>
<reference evidence="6" key="1">
    <citation type="submission" date="2017-11" db="EMBL/GenBank/DDBJ databases">
        <authorList>
            <person name="Kuznetsova I."/>
            <person name="Sazanova A."/>
            <person name="Chirak E."/>
            <person name="Safronova V."/>
            <person name="Willems A."/>
        </authorList>
    </citation>
    <scope>NUCLEOTIDE SEQUENCE [LARGE SCALE GENOMIC DNA]</scope>
    <source>
        <strain evidence="6">STM 196</strain>
    </source>
</reference>
<sequence length="257" mass="28112">MTSYRLGMMWHEKELVGGAAPMWSQIAERLRRAIEDGNFKPGEVLPGEAELNRRFGVSRTTSRAALDHLETAGLITRKSGRGSIVNEHRVERPLNCLSSFSEDMHARGLKPSYSTRSVQLTMASAAVAAELNITPNSPVLEIDRTLLADASPMATSLTYLVPKVFERSGLPTVADLDGGSLYAWLKEAASIVLAGGHERIEGAIADAATSRSLGLKRPAPVLVCYRTSWSVANDPVEFVTLRYRADRYSFRVGLVRP</sequence>
<dbReference type="Gene3D" id="1.10.10.10">
    <property type="entry name" value="Winged helix-like DNA-binding domain superfamily/Winged helix DNA-binding domain"/>
    <property type="match status" value="1"/>
</dbReference>
<keyword evidence="6" id="KW-1185">Reference proteome</keyword>
<evidence type="ECO:0000313" key="5">
    <source>
        <dbReference type="EMBL" id="PSH70972.1"/>
    </source>
</evidence>
<dbReference type="InterPro" id="IPR000524">
    <property type="entry name" value="Tscrpt_reg_HTH_GntR"/>
</dbReference>
<dbReference type="PANTHER" id="PTHR44846">
    <property type="entry name" value="MANNOSYL-D-GLYCERATE TRANSPORT/METABOLISM SYSTEM REPRESSOR MNGR-RELATED"/>
    <property type="match status" value="1"/>
</dbReference>
<dbReference type="Pfam" id="PF00392">
    <property type="entry name" value="GntR"/>
    <property type="match status" value="1"/>
</dbReference>
<evidence type="ECO:0000313" key="6">
    <source>
        <dbReference type="Proteomes" id="UP000241444"/>
    </source>
</evidence>
<dbReference type="SMART" id="SM00866">
    <property type="entry name" value="UTRA"/>
    <property type="match status" value="1"/>
</dbReference>